<comment type="subcellular location">
    <subcellularLocation>
        <location evidence="8">Cytoplasm</location>
    </subcellularLocation>
</comment>
<feature type="domain" description="Uroporphyrinogen decarboxylase (URO-D)" evidence="12">
    <location>
        <begin position="140"/>
        <end position="156"/>
    </location>
</feature>
<comment type="catalytic activity">
    <reaction evidence="8 9">
        <text>uroporphyrinogen III + 4 H(+) = coproporphyrinogen III + 4 CO2</text>
        <dbReference type="Rhea" id="RHEA:19865"/>
        <dbReference type="ChEBI" id="CHEBI:15378"/>
        <dbReference type="ChEBI" id="CHEBI:16526"/>
        <dbReference type="ChEBI" id="CHEBI:57308"/>
        <dbReference type="ChEBI" id="CHEBI:57309"/>
        <dbReference type="EC" id="4.1.1.37"/>
    </reaction>
</comment>
<dbReference type="Proteomes" id="UP000646365">
    <property type="component" value="Unassembled WGS sequence"/>
</dbReference>
<proteinExistence type="inferred from homology"/>
<dbReference type="InterPro" id="IPR006361">
    <property type="entry name" value="Uroporphyrinogen_deCO2ase_HemE"/>
</dbReference>
<keyword evidence="14" id="KW-1185">Reference proteome</keyword>
<dbReference type="NCBIfam" id="TIGR01464">
    <property type="entry name" value="hemE"/>
    <property type="match status" value="1"/>
</dbReference>
<dbReference type="Pfam" id="PF01208">
    <property type="entry name" value="URO-D"/>
    <property type="match status" value="1"/>
</dbReference>
<name>A0A8J3E5I0_9PROT</name>
<organism evidence="13 14">
    <name type="scientific">Aliidongia dinghuensis</name>
    <dbReference type="NCBI Taxonomy" id="1867774"/>
    <lineage>
        <taxon>Bacteria</taxon>
        <taxon>Pseudomonadati</taxon>
        <taxon>Pseudomonadota</taxon>
        <taxon>Alphaproteobacteria</taxon>
        <taxon>Rhodospirillales</taxon>
        <taxon>Dongiaceae</taxon>
        <taxon>Aliidongia</taxon>
    </lineage>
</organism>
<dbReference type="UniPathway" id="UPA00251">
    <property type="reaction ID" value="UER00321"/>
</dbReference>
<evidence type="ECO:0000256" key="7">
    <source>
        <dbReference type="ARBA" id="ARBA00023244"/>
    </source>
</evidence>
<evidence type="ECO:0000256" key="3">
    <source>
        <dbReference type="ARBA" id="ARBA00012288"/>
    </source>
</evidence>
<evidence type="ECO:0000259" key="11">
    <source>
        <dbReference type="PROSITE" id="PS00906"/>
    </source>
</evidence>
<feature type="domain" description="Uroporphyrinogen decarboxylase (URO-D)" evidence="11">
    <location>
        <begin position="21"/>
        <end position="30"/>
    </location>
</feature>
<feature type="binding site" evidence="8">
    <location>
        <position position="152"/>
    </location>
    <ligand>
        <name>substrate</name>
    </ligand>
</feature>
<keyword evidence="7 8" id="KW-0627">Porphyrin biosynthesis</keyword>
<dbReference type="AlphaFoldDB" id="A0A8J3E5I0"/>
<dbReference type="EC" id="4.1.1.37" evidence="3 8"/>
<evidence type="ECO:0000256" key="6">
    <source>
        <dbReference type="ARBA" id="ARBA00023239"/>
    </source>
</evidence>
<evidence type="ECO:0000256" key="5">
    <source>
        <dbReference type="ARBA" id="ARBA00022793"/>
    </source>
</evidence>
<dbReference type="GO" id="GO:0004853">
    <property type="term" value="F:uroporphyrinogen decarboxylase activity"/>
    <property type="evidence" value="ECO:0007669"/>
    <property type="project" value="UniProtKB-UniRule"/>
</dbReference>
<keyword evidence="4 8" id="KW-0963">Cytoplasm</keyword>
<dbReference type="FunFam" id="3.20.20.210:FF:000007">
    <property type="entry name" value="Uroporphyrinogen decarboxylase"/>
    <property type="match status" value="1"/>
</dbReference>
<dbReference type="GO" id="GO:0019353">
    <property type="term" value="P:protoporphyrinogen IX biosynthetic process from glutamate"/>
    <property type="evidence" value="ECO:0007669"/>
    <property type="project" value="TreeGrafter"/>
</dbReference>
<comment type="caution">
    <text evidence="13">The sequence shown here is derived from an EMBL/GenBank/DDBJ whole genome shotgun (WGS) entry which is preliminary data.</text>
</comment>
<keyword evidence="5 8" id="KW-0210">Decarboxylase</keyword>
<comment type="subunit">
    <text evidence="8">Homodimer.</text>
</comment>
<dbReference type="PROSITE" id="PS00907">
    <property type="entry name" value="UROD_2"/>
    <property type="match status" value="1"/>
</dbReference>
<dbReference type="PANTHER" id="PTHR21091:SF169">
    <property type="entry name" value="UROPORPHYRINOGEN DECARBOXYLASE"/>
    <property type="match status" value="1"/>
</dbReference>
<feature type="binding site" evidence="8">
    <location>
        <position position="76"/>
    </location>
    <ligand>
        <name>substrate</name>
    </ligand>
</feature>
<dbReference type="Gene3D" id="3.20.20.210">
    <property type="match status" value="1"/>
</dbReference>
<protein>
    <recommendedName>
        <fullName evidence="3 8">Uroporphyrinogen decarboxylase</fullName>
        <shortName evidence="8">UPD</shortName>
        <shortName evidence="8">URO-D</shortName>
        <ecNumber evidence="3 8">4.1.1.37</ecNumber>
    </recommendedName>
</protein>
<evidence type="ECO:0000313" key="13">
    <source>
        <dbReference type="EMBL" id="GGF32611.1"/>
    </source>
</evidence>
<sequence length="349" mass="37943">MRTEEKLLPRALRGAPVDRHPIWLMRQAGRYLPEYREVRAKAGNFLDLCFTPELATEVTLQPIRRFGLDAAILFSDILVVPWGLKQKVGFQEGEGPKLDPIRNAAELAALVPDGMVERLAPVYETVARLKQDLPAETTLIGFAGAPWTVATYMIEGGSSRTFETCRRFATEDKTSFEALIDLLTDATIAHLDAQVAAGAEVVQLFDSWAGALEGDAFERWVMAPAKRIVAALKAKHPKLPIIGFPRGAGALYLGYAKATGIDAVSLDQDVPLGFARDVLQPAIAVQGNLDPLVLVAGGSALEERVRAIIDALGRGRFVFNLGHGIVPQTPPEHVAKLVELVRMSRPARA</sequence>
<dbReference type="HAMAP" id="MF_00218">
    <property type="entry name" value="URO_D"/>
    <property type="match status" value="1"/>
</dbReference>
<feature type="binding site" evidence="8">
    <location>
        <position position="207"/>
    </location>
    <ligand>
        <name>substrate</name>
    </ligand>
</feature>
<dbReference type="CDD" id="cd00717">
    <property type="entry name" value="URO-D"/>
    <property type="match status" value="1"/>
</dbReference>
<dbReference type="InterPro" id="IPR000257">
    <property type="entry name" value="Uroporphyrinogen_deCOase"/>
</dbReference>
<dbReference type="EMBL" id="BMJQ01000012">
    <property type="protein sequence ID" value="GGF32611.1"/>
    <property type="molecule type" value="Genomic_DNA"/>
</dbReference>
<reference evidence="13" key="2">
    <citation type="submission" date="2020-09" db="EMBL/GenBank/DDBJ databases">
        <authorList>
            <person name="Sun Q."/>
            <person name="Zhou Y."/>
        </authorList>
    </citation>
    <scope>NUCLEOTIDE SEQUENCE</scope>
    <source>
        <strain evidence="13">CGMCC 1.15725</strain>
    </source>
</reference>
<evidence type="ECO:0000313" key="14">
    <source>
        <dbReference type="Proteomes" id="UP000646365"/>
    </source>
</evidence>
<feature type="binding site" evidence="8">
    <location>
        <begin position="26"/>
        <end position="30"/>
    </location>
    <ligand>
        <name>substrate</name>
    </ligand>
</feature>
<dbReference type="PANTHER" id="PTHR21091">
    <property type="entry name" value="METHYLTETRAHYDROFOLATE:HOMOCYSTEINE METHYLTRANSFERASE RELATED"/>
    <property type="match status" value="1"/>
</dbReference>
<comment type="caution">
    <text evidence="8">Lacks conserved residue(s) required for the propagation of feature annotation.</text>
</comment>
<comment type="pathway">
    <text evidence="1 8 9">Porphyrin-containing compound metabolism; protoporphyrin-IX biosynthesis; coproporphyrinogen-III from 5-aminolevulinate: step 4/4.</text>
</comment>
<reference evidence="13" key="1">
    <citation type="journal article" date="2014" name="Int. J. Syst. Evol. Microbiol.">
        <title>Complete genome sequence of Corynebacterium casei LMG S-19264T (=DSM 44701T), isolated from a smear-ripened cheese.</title>
        <authorList>
            <consortium name="US DOE Joint Genome Institute (JGI-PGF)"/>
            <person name="Walter F."/>
            <person name="Albersmeier A."/>
            <person name="Kalinowski J."/>
            <person name="Ruckert C."/>
        </authorList>
    </citation>
    <scope>NUCLEOTIDE SEQUENCE</scope>
    <source>
        <strain evidence="13">CGMCC 1.15725</strain>
    </source>
</reference>
<evidence type="ECO:0000256" key="4">
    <source>
        <dbReference type="ARBA" id="ARBA00022490"/>
    </source>
</evidence>
<dbReference type="InterPro" id="IPR038071">
    <property type="entry name" value="UROD/MetE-like_sf"/>
</dbReference>
<evidence type="ECO:0000256" key="9">
    <source>
        <dbReference type="RuleBase" id="RU000554"/>
    </source>
</evidence>
<gene>
    <name evidence="8 13" type="primary">hemE</name>
    <name evidence="13" type="ORF">GCM10011611_43490</name>
</gene>
<comment type="similarity">
    <text evidence="2 8 10">Belongs to the uroporphyrinogen decarboxylase family.</text>
</comment>
<dbReference type="GO" id="GO:0005829">
    <property type="term" value="C:cytosol"/>
    <property type="evidence" value="ECO:0007669"/>
    <property type="project" value="TreeGrafter"/>
</dbReference>
<dbReference type="RefSeq" id="WP_407648420.1">
    <property type="nucleotide sequence ID" value="NZ_BMJQ01000012.1"/>
</dbReference>
<evidence type="ECO:0000256" key="1">
    <source>
        <dbReference type="ARBA" id="ARBA00004804"/>
    </source>
</evidence>
<feature type="binding site" evidence="8">
    <location>
        <position position="323"/>
    </location>
    <ligand>
        <name>substrate</name>
    </ligand>
</feature>
<comment type="function">
    <text evidence="8">Catalyzes the decarboxylation of four acetate groups of uroporphyrinogen-III to yield coproporphyrinogen-III.</text>
</comment>
<dbReference type="SUPFAM" id="SSF51726">
    <property type="entry name" value="UROD/MetE-like"/>
    <property type="match status" value="1"/>
</dbReference>
<accession>A0A8J3E5I0</accession>
<evidence type="ECO:0000259" key="12">
    <source>
        <dbReference type="PROSITE" id="PS00907"/>
    </source>
</evidence>
<feature type="site" description="Transition state stabilizer" evidence="8">
    <location>
        <position position="76"/>
    </location>
</feature>
<evidence type="ECO:0000256" key="10">
    <source>
        <dbReference type="RuleBase" id="RU004169"/>
    </source>
</evidence>
<evidence type="ECO:0000256" key="2">
    <source>
        <dbReference type="ARBA" id="ARBA00009935"/>
    </source>
</evidence>
<evidence type="ECO:0000256" key="8">
    <source>
        <dbReference type="HAMAP-Rule" id="MF_00218"/>
    </source>
</evidence>
<dbReference type="PROSITE" id="PS00906">
    <property type="entry name" value="UROD_1"/>
    <property type="match status" value="1"/>
</dbReference>
<keyword evidence="6 8" id="KW-0456">Lyase</keyword>